<evidence type="ECO:0000259" key="2">
    <source>
        <dbReference type="Pfam" id="PF10145"/>
    </source>
</evidence>
<proteinExistence type="predicted"/>
<evidence type="ECO:0000256" key="1">
    <source>
        <dbReference type="SAM" id="Coils"/>
    </source>
</evidence>
<keyword evidence="1" id="KW-0175">Coiled coil</keyword>
<evidence type="ECO:0000313" key="4">
    <source>
        <dbReference type="Proteomes" id="UP001290582"/>
    </source>
</evidence>
<dbReference type="Pfam" id="PF10145">
    <property type="entry name" value="PhageMin_Tail"/>
    <property type="match status" value="1"/>
</dbReference>
<dbReference type="InterPro" id="IPR010090">
    <property type="entry name" value="Phage_tape_meas"/>
</dbReference>
<dbReference type="EMBL" id="JAXOGL010000008">
    <property type="protein sequence ID" value="MDZ5597866.1"/>
    <property type="molecule type" value="Genomic_DNA"/>
</dbReference>
<feature type="coiled-coil region" evidence="1">
    <location>
        <begin position="659"/>
        <end position="690"/>
    </location>
</feature>
<dbReference type="RefSeq" id="WP_171310281.1">
    <property type="nucleotide sequence ID" value="NZ_JAKYKM010000019.1"/>
</dbReference>
<reference evidence="3" key="1">
    <citation type="submission" date="2023-12" db="EMBL/GenBank/DDBJ databases">
        <title>Molecular genomic analyses of Enterococcus cecorum from sepsis oubreaks in broilers.</title>
        <authorList>
            <person name="Rhoads D."/>
            <person name="Alrubaye A."/>
        </authorList>
    </citation>
    <scope>NUCLEOTIDE SEQUENCE</scope>
    <source>
        <strain evidence="3">1755</strain>
    </source>
</reference>
<sequence>MAGTLELASLKTEIVADLKPLKQGKQQAKQIGKEIANEMEKDFKQATNNISKETTKASKLLGKMLKGTAKENEKLTKSAVNIYREGYGKSMNDVVKSLAKTKKAMADLDGEELEKATMRAMELRDALGISIPKAAKLMKNEMQKYGSDIDQAFNRVQKKINQHKEAWNKLGESGEKISSFGEKMTAGLTAPLIGLATISGKTAMDVESANTKMISSLGLTESQGKTTAKALKEVYSDGFGESMDDVADVMANVNTQLSQIPLDQIGKVTKQALILRDTLGQDVDESLRGINSLMTNFGLSADEAMDLYVVGTQKGLDKTHELGDNLAEYGQLWSQAGFSAKQTFAILDNGLKNGAYNLDKVNDFVKEFAISLNDGRIEDNLGSFSEETQKLFHSFKEGKSTAQDVFQSVIKDLENTKNKQEKLTLASTVWSALGEDNAMKIIESLNDVNHSFDDVHGAMKKVEKQQDRTFGRRTKALFRDAQTALLPLGEVLLKLGEKYLPKVESATKKFADTLENMSDEDIERVLKIGGFVAIAGPTVVAIGKITSGISKLGDILKLTSGGASLAETAIGGFLKSGALLNPWVLGAAGTITIGAVAWKAWGEKAVESAERTRKWGTSVSEEAGKTLNKVQEFSTQSGLALDNFENKAKDNAKNVAKAFEDMQKTINQTVDEVNKKNKELIDNLPEELQKGAQKRADKIAETNQKLTESTQAMSNQVSAIYQKHNGDVSKFTDEEKQIIMNNRQSMMQAEVNLLFESGKKKQAIMKALNSDINSMSLQMAGEYSQSVIKAIEKSNKTYDDDVSNLKKSLKAGLITRKEYNSKTKQLTDEHEQMMQSYAEKLVQYYKKMYPNDTYKIVDELQKLGINYGDVVEKMGKHTDKAIAKNKLFAETTKKSSNEAIIANKAWNDMVFDEKTGKVKTNLKEVIASATDSEEAWQNLEFILKHANLTSNAKTEIAVAMGEAGKWNQLSVEQKQVIVNGDQSKLIMYDNINALGAWNSYEADVKKLGVDNADVAYKMFQSQDQVNQWNALPVNVKMMYANNADLLNKALQSGQALNDFAQNNPDAKRFLGDSSNVVSESNKSQKSINDFKALTPGSKTFRGVDKASGPAQEATRNVRGFGGNETITKTFKVVANIAGAAAKLLGFAKGSDGLPNDQLAVVNDQEGPIYEEMIIPPKGPAFIPEGRNVMLPLKKGTKIKTAYETRKIKSQLPHYARGTGENLPFNGYNARFIESSNVDNNPDTVLYAIKKLIEKEKVIVVQANNREIARGTWSYAKDFANEYDLMKSKIRG</sequence>
<feature type="domain" description="Phage tail tape measure protein" evidence="2">
    <location>
        <begin position="238"/>
        <end position="424"/>
    </location>
</feature>
<accession>A0AAW9JID4</accession>
<evidence type="ECO:0000313" key="3">
    <source>
        <dbReference type="EMBL" id="MDZ5597866.1"/>
    </source>
</evidence>
<organism evidence="3 4">
    <name type="scientific">Enterococcus cecorum</name>
    <dbReference type="NCBI Taxonomy" id="44008"/>
    <lineage>
        <taxon>Bacteria</taxon>
        <taxon>Bacillati</taxon>
        <taxon>Bacillota</taxon>
        <taxon>Bacilli</taxon>
        <taxon>Lactobacillales</taxon>
        <taxon>Enterococcaceae</taxon>
        <taxon>Enterococcus</taxon>
    </lineage>
</organism>
<protein>
    <submittedName>
        <fullName evidence="3">Phage tail tape measure protein</fullName>
    </submittedName>
</protein>
<comment type="caution">
    <text evidence="3">The sequence shown here is derived from an EMBL/GenBank/DDBJ whole genome shotgun (WGS) entry which is preliminary data.</text>
</comment>
<dbReference type="Proteomes" id="UP001290582">
    <property type="component" value="Unassembled WGS sequence"/>
</dbReference>
<name>A0AAW9JID4_9ENTE</name>
<gene>
    <name evidence="3" type="ORF">U1294_06460</name>
</gene>